<dbReference type="Proteomes" id="UP000240527">
    <property type="component" value="Chromosome"/>
</dbReference>
<keyword evidence="2" id="KW-1185">Reference proteome</keyword>
<accession>A0ABM6TCK4</accession>
<proteinExistence type="predicted"/>
<evidence type="ECO:0000313" key="1">
    <source>
        <dbReference type="EMBL" id="AVQ00832.1"/>
    </source>
</evidence>
<gene>
    <name evidence="1" type="ORF">B7G68_02510</name>
</gene>
<evidence type="ECO:0008006" key="3">
    <source>
        <dbReference type="Google" id="ProtNLM"/>
    </source>
</evidence>
<evidence type="ECO:0000313" key="2">
    <source>
        <dbReference type="Proteomes" id="UP000240527"/>
    </source>
</evidence>
<dbReference type="RefSeq" id="WP_013077672.1">
    <property type="nucleotide sequence ID" value="NZ_CP027850.1"/>
</dbReference>
<dbReference type="EMBL" id="CP027850">
    <property type="protein sequence ID" value="AVQ00832.1"/>
    <property type="molecule type" value="Genomic_DNA"/>
</dbReference>
<reference evidence="1 2" key="1">
    <citation type="journal article" date="2015" name="Biotechnol. Bioeng.">
        <title>Genome sequence and phenotypic characterization of Caulobacter segnis.</title>
        <authorList>
            <person name="Patel S."/>
            <person name="Fletcher B."/>
            <person name="Scott D.C."/>
            <person name="Ely B."/>
        </authorList>
    </citation>
    <scope>NUCLEOTIDE SEQUENCE [LARGE SCALE GENOMIC DNA]</scope>
    <source>
        <strain evidence="1 2">TK0059</strain>
    </source>
</reference>
<protein>
    <recommendedName>
        <fullName evidence="3">Transcriptional regulator</fullName>
    </recommendedName>
</protein>
<sequence length="70" mass="7970">MVETITITRERFESLKGGLPAVTREHLFSVYGISETTWNKLRKGEPIKLGTWERIQARIARSRAQPVGCV</sequence>
<organism evidence="1 2">
    <name type="scientific">Caulobacter segnis</name>
    <dbReference type="NCBI Taxonomy" id="88688"/>
    <lineage>
        <taxon>Bacteria</taxon>
        <taxon>Pseudomonadati</taxon>
        <taxon>Pseudomonadota</taxon>
        <taxon>Alphaproteobacteria</taxon>
        <taxon>Caulobacterales</taxon>
        <taxon>Caulobacteraceae</taxon>
        <taxon>Caulobacter</taxon>
    </lineage>
</organism>
<name>A0ABM6TCK4_9CAUL</name>